<dbReference type="GO" id="GO:0003677">
    <property type="term" value="F:DNA binding"/>
    <property type="evidence" value="ECO:0007669"/>
    <property type="project" value="UniProtKB-KW"/>
</dbReference>
<reference evidence="5 6" key="1">
    <citation type="submission" date="2011-05" db="EMBL/GenBank/DDBJ databases">
        <authorList>
            <person name="Durkin A.S."/>
            <person name="McCorrison J."/>
            <person name="Torralba M."/>
            <person name="Gillis M."/>
            <person name="Methe B."/>
            <person name="Sutton G."/>
            <person name="Nelson K.E."/>
        </authorList>
    </citation>
    <scope>NUCLEOTIDE SEQUENCE [LARGE SCALE GENOMIC DNA]</scope>
    <source>
        <strain evidence="5 6">ATCC 51100</strain>
    </source>
</reference>
<dbReference type="InterPro" id="IPR036388">
    <property type="entry name" value="WH-like_DNA-bd_sf"/>
</dbReference>
<proteinExistence type="predicted"/>
<dbReference type="Pfam" id="PF00455">
    <property type="entry name" value="DeoRC"/>
    <property type="match status" value="1"/>
</dbReference>
<keyword evidence="1" id="KW-0805">Transcription regulation</keyword>
<evidence type="ECO:0000256" key="3">
    <source>
        <dbReference type="ARBA" id="ARBA00023163"/>
    </source>
</evidence>
<dbReference type="SUPFAM" id="SSF100950">
    <property type="entry name" value="NagB/RpiA/CoA transferase-like"/>
    <property type="match status" value="1"/>
</dbReference>
<dbReference type="PANTHER" id="PTHR30363">
    <property type="entry name" value="HTH-TYPE TRANSCRIPTIONAL REGULATOR SRLR-RELATED"/>
    <property type="match status" value="1"/>
</dbReference>
<sequence>MRKMYQEQRLSKMLELLEDKGQLAAKDMVDYFQVSKDTIRRDFSILSERKLVQRTHGGIIPLENSRQIPSFNDRVGQLNQEKKAIAHKALNFLKPNQVNFFDVSTVVLKLAQQVQQPMTIFSHSLDNAIMLSDQEQVAFHLLGGKFYPRNRFYYALNEAELLRDISFDLAFIGSAGLKNGQISFEDQEDAYLKKLALKQAKTKILLAEQSKVNKEATYILGNISDFDYWVTDQRPSSELEALLAGKVTVIY</sequence>
<dbReference type="InterPro" id="IPR037171">
    <property type="entry name" value="NagB/RpiA_transferase-like"/>
</dbReference>
<dbReference type="SMART" id="SM01134">
    <property type="entry name" value="DeoRC"/>
    <property type="match status" value="1"/>
</dbReference>
<dbReference type="InterPro" id="IPR001034">
    <property type="entry name" value="DeoR_HTH"/>
</dbReference>
<evidence type="ECO:0000313" key="6">
    <source>
        <dbReference type="Proteomes" id="UP000004274"/>
    </source>
</evidence>
<dbReference type="GO" id="GO:0003700">
    <property type="term" value="F:DNA-binding transcription factor activity"/>
    <property type="evidence" value="ECO:0007669"/>
    <property type="project" value="InterPro"/>
</dbReference>
<gene>
    <name evidence="5" type="ORF">HMPREF9960_1166</name>
</gene>
<dbReference type="InterPro" id="IPR050313">
    <property type="entry name" value="Carb_Metab_HTH_regulators"/>
</dbReference>
<dbReference type="PROSITE" id="PS00894">
    <property type="entry name" value="HTH_DEOR_1"/>
    <property type="match status" value="1"/>
</dbReference>
<name>A0AAV3EGA0_STRCR</name>
<dbReference type="PANTHER" id="PTHR30363:SF51">
    <property type="entry name" value="HTH-TYPE TRANSCRIPTIONAL REPRESSOR GLCR"/>
    <property type="match status" value="1"/>
</dbReference>
<dbReference type="Gene3D" id="1.10.10.10">
    <property type="entry name" value="Winged helix-like DNA-binding domain superfamily/Winged helix DNA-binding domain"/>
    <property type="match status" value="1"/>
</dbReference>
<dbReference type="SMART" id="SM00420">
    <property type="entry name" value="HTH_DEOR"/>
    <property type="match status" value="1"/>
</dbReference>
<protein>
    <submittedName>
        <fullName evidence="5">Transcriptional regulator, DeoR family</fullName>
    </submittedName>
</protein>
<evidence type="ECO:0000256" key="1">
    <source>
        <dbReference type="ARBA" id="ARBA00023015"/>
    </source>
</evidence>
<dbReference type="InterPro" id="IPR036390">
    <property type="entry name" value="WH_DNA-bd_sf"/>
</dbReference>
<dbReference type="Pfam" id="PF08220">
    <property type="entry name" value="HTH_DeoR"/>
    <property type="match status" value="1"/>
</dbReference>
<dbReference type="SUPFAM" id="SSF46785">
    <property type="entry name" value="Winged helix' DNA-binding domain"/>
    <property type="match status" value="1"/>
</dbReference>
<evidence type="ECO:0000313" key="5">
    <source>
        <dbReference type="EMBL" id="EGU68483.1"/>
    </source>
</evidence>
<organism evidence="5 6">
    <name type="scientific">Streptococcus cristatus ATCC 51100</name>
    <dbReference type="NCBI Taxonomy" id="889201"/>
    <lineage>
        <taxon>Bacteria</taxon>
        <taxon>Bacillati</taxon>
        <taxon>Bacillota</taxon>
        <taxon>Bacilli</taxon>
        <taxon>Lactobacillales</taxon>
        <taxon>Streptococcaceae</taxon>
        <taxon>Streptococcus</taxon>
    </lineage>
</organism>
<keyword evidence="2" id="KW-0238">DNA-binding</keyword>
<dbReference type="InterPro" id="IPR018356">
    <property type="entry name" value="Tscrpt_reg_HTH_DeoR_CS"/>
</dbReference>
<keyword evidence="3" id="KW-0804">Transcription</keyword>
<evidence type="ECO:0000256" key="2">
    <source>
        <dbReference type="ARBA" id="ARBA00023125"/>
    </source>
</evidence>
<feature type="domain" description="HTH deoR-type" evidence="4">
    <location>
        <begin position="6"/>
        <end position="61"/>
    </location>
</feature>
<dbReference type="EMBL" id="AFUE01000005">
    <property type="protein sequence ID" value="EGU68483.1"/>
    <property type="molecule type" value="Genomic_DNA"/>
</dbReference>
<dbReference type="InterPro" id="IPR014036">
    <property type="entry name" value="DeoR-like_C"/>
</dbReference>
<dbReference type="AlphaFoldDB" id="A0AAV3EGA0"/>
<dbReference type="Proteomes" id="UP000004274">
    <property type="component" value="Unassembled WGS sequence"/>
</dbReference>
<evidence type="ECO:0000259" key="4">
    <source>
        <dbReference type="PROSITE" id="PS51000"/>
    </source>
</evidence>
<dbReference type="PROSITE" id="PS51000">
    <property type="entry name" value="HTH_DEOR_2"/>
    <property type="match status" value="1"/>
</dbReference>
<dbReference type="PRINTS" id="PR00037">
    <property type="entry name" value="HTHLACR"/>
</dbReference>
<comment type="caution">
    <text evidence="5">The sequence shown here is derived from an EMBL/GenBank/DDBJ whole genome shotgun (WGS) entry which is preliminary data.</text>
</comment>
<accession>A0AAV3EGA0</accession>